<organism evidence="1 2">
    <name type="scientific">Fusarium decemcellulare</name>
    <dbReference type="NCBI Taxonomy" id="57161"/>
    <lineage>
        <taxon>Eukaryota</taxon>
        <taxon>Fungi</taxon>
        <taxon>Dikarya</taxon>
        <taxon>Ascomycota</taxon>
        <taxon>Pezizomycotina</taxon>
        <taxon>Sordariomycetes</taxon>
        <taxon>Hypocreomycetidae</taxon>
        <taxon>Hypocreales</taxon>
        <taxon>Nectriaceae</taxon>
        <taxon>Fusarium</taxon>
        <taxon>Fusarium decemcellulare species complex</taxon>
    </lineage>
</organism>
<protein>
    <submittedName>
        <fullName evidence="1">Uncharacterized protein</fullName>
    </submittedName>
</protein>
<accession>A0ACC1SS02</accession>
<dbReference type="EMBL" id="JANRMS010000164">
    <property type="protein sequence ID" value="KAJ3545091.1"/>
    <property type="molecule type" value="Genomic_DNA"/>
</dbReference>
<gene>
    <name evidence="1" type="ORF">NM208_g2684</name>
</gene>
<name>A0ACC1SS02_9HYPO</name>
<keyword evidence="2" id="KW-1185">Reference proteome</keyword>
<dbReference type="Proteomes" id="UP001148629">
    <property type="component" value="Unassembled WGS sequence"/>
</dbReference>
<evidence type="ECO:0000313" key="1">
    <source>
        <dbReference type="EMBL" id="KAJ3545091.1"/>
    </source>
</evidence>
<sequence>MEAVGLAAGILPIFTLCLDYFQLYKTAQASSDDSQILLYKLDCEHESFLIWGEKHGVFDEQKTMEMNPGQDQRDKTAKVTTALNLIHGLLSDAEKLRERYGVGVSTTTQAEDLPQEPYPSNSGLKRLKWFRKKPGDAQSLSLVQKTRWAINDKAKFQHLITDLHDLVDSLYKILPVPVPDLNAVAIRDIRSLVGNLDKLEIFEKASQDVYPAWSGAASVMREAGSTTGAPDAISQWVAGVEDDVDLDGELDETARDRSRGINEMKGTMYRLPIASPLSNQCFLPGAEPLAFSEGQSLYGSPFFVFTSDCPSSSTMSCDLEGLETSHEGPSFVFADDNKRKWGLGNRITEIIDPKIDGSKIDGISNAWYELQEKLADIIGDIAKAMYPASWVCIYCPPCRCALRTALLICEHQNKRIIHYRTRIDDRIPCTCCPAQEKLHRLRSIHETACNWDRGLVPTFPNGILGHIDRAWLEKRIYNLETELHDRGDCRVQISKLLGSLFCSEREVALFLGEASQCSWVVQTKPFPWSPRVPKANEIFRFSVSKMIPLELESHYLGTFTSPGVNAPENNSKQRALHNTTEVSGEGRLEIGPSAPGRAVSILSGESGFTPMDEPTKTPGFVRTSNSSTSHQASDETGISEEEDGRSSKRVKL</sequence>
<comment type="caution">
    <text evidence="1">The sequence shown here is derived from an EMBL/GenBank/DDBJ whole genome shotgun (WGS) entry which is preliminary data.</text>
</comment>
<proteinExistence type="predicted"/>
<reference evidence="1" key="1">
    <citation type="submission" date="2022-08" db="EMBL/GenBank/DDBJ databases">
        <title>Genome Sequence of Fusarium decemcellulare.</title>
        <authorList>
            <person name="Buettner E."/>
        </authorList>
    </citation>
    <scope>NUCLEOTIDE SEQUENCE</scope>
    <source>
        <strain evidence="1">Babe19</strain>
    </source>
</reference>
<evidence type="ECO:0000313" key="2">
    <source>
        <dbReference type="Proteomes" id="UP001148629"/>
    </source>
</evidence>